<dbReference type="RefSeq" id="WP_140850252.1">
    <property type="nucleotide sequence ID" value="NZ_RCZC01000002.1"/>
</dbReference>
<dbReference type="InterPro" id="IPR012349">
    <property type="entry name" value="Split_barrel_FMN-bd"/>
</dbReference>
<dbReference type="SUPFAM" id="SSF50475">
    <property type="entry name" value="FMN-binding split barrel"/>
    <property type="match status" value="1"/>
</dbReference>
<dbReference type="PIRSF" id="PIRSF010372">
    <property type="entry name" value="PaiB"/>
    <property type="match status" value="1"/>
</dbReference>
<gene>
    <name evidence="1" type="ORF">EAH76_11165</name>
</gene>
<dbReference type="Proteomes" id="UP000319931">
    <property type="component" value="Unassembled WGS sequence"/>
</dbReference>
<dbReference type="InterPro" id="IPR007396">
    <property type="entry name" value="TR_PAI2-type"/>
</dbReference>
<sequence>MHPDSTFRWEDRAAMRDLVRELGFGTLFAATPDGPRVVHLPVVWLDETTLALHVSRGNGITKHLDGATGLFVAQGPDGYISPDWYDLGNEQVPTWNYVAVELEGRMRRMDQAGLVAQLDQLSAEQEARLAPKPAWTRAKMTPSVFEQMTRGIVGFTLEVQGWRGTRKLGQNKPEAARLSAAEGVEAAGRRGIAYWMRNPGMRS</sequence>
<dbReference type="Pfam" id="PF04299">
    <property type="entry name" value="FMN_bind_2"/>
    <property type="match status" value="1"/>
</dbReference>
<dbReference type="AlphaFoldDB" id="A0A502G054"/>
<reference evidence="1 2" key="1">
    <citation type="journal article" date="2019" name="Environ. Microbiol.">
        <title>Species interactions and distinct microbial communities in high Arctic permafrost affected cryosols are associated with the CH4 and CO2 gas fluxes.</title>
        <authorList>
            <person name="Altshuler I."/>
            <person name="Hamel J."/>
            <person name="Turney S."/>
            <person name="Magnuson E."/>
            <person name="Levesque R."/>
            <person name="Greer C."/>
            <person name="Whyte L.G."/>
        </authorList>
    </citation>
    <scope>NUCLEOTIDE SEQUENCE [LARGE SCALE GENOMIC DNA]</scope>
    <source>
        <strain evidence="1 2">E6.1</strain>
    </source>
</reference>
<dbReference type="PANTHER" id="PTHR35802:SF1">
    <property type="entry name" value="PROTEASE SYNTHASE AND SPORULATION PROTEIN PAI 2"/>
    <property type="match status" value="1"/>
</dbReference>
<evidence type="ECO:0000313" key="2">
    <source>
        <dbReference type="Proteomes" id="UP000319931"/>
    </source>
</evidence>
<dbReference type="OrthoDB" id="9794948at2"/>
<dbReference type="EMBL" id="RCZC01000002">
    <property type="protein sequence ID" value="TPG55119.1"/>
    <property type="molecule type" value="Genomic_DNA"/>
</dbReference>
<name>A0A502G054_9SPHN</name>
<comment type="caution">
    <text evidence="1">The sequence shown here is derived from an EMBL/GenBank/DDBJ whole genome shotgun (WGS) entry which is preliminary data.</text>
</comment>
<dbReference type="PANTHER" id="PTHR35802">
    <property type="entry name" value="PROTEASE SYNTHASE AND SPORULATION PROTEIN PAI 2"/>
    <property type="match status" value="1"/>
</dbReference>
<keyword evidence="2" id="KW-1185">Reference proteome</keyword>
<protein>
    <submittedName>
        <fullName evidence="1">FMN-binding negative transcriptional regulator</fullName>
    </submittedName>
</protein>
<proteinExistence type="predicted"/>
<evidence type="ECO:0000313" key="1">
    <source>
        <dbReference type="EMBL" id="TPG55119.1"/>
    </source>
</evidence>
<accession>A0A502G054</accession>
<dbReference type="Gene3D" id="2.30.110.10">
    <property type="entry name" value="Electron Transport, Fmn-binding Protein, Chain A"/>
    <property type="match status" value="1"/>
</dbReference>
<organism evidence="1 2">
    <name type="scientific">Sphingomonas glacialis</name>
    <dbReference type="NCBI Taxonomy" id="658225"/>
    <lineage>
        <taxon>Bacteria</taxon>
        <taxon>Pseudomonadati</taxon>
        <taxon>Pseudomonadota</taxon>
        <taxon>Alphaproteobacteria</taxon>
        <taxon>Sphingomonadales</taxon>
        <taxon>Sphingomonadaceae</taxon>
        <taxon>Sphingomonas</taxon>
    </lineage>
</organism>